<evidence type="ECO:0000259" key="1">
    <source>
        <dbReference type="Pfam" id="PF13020"/>
    </source>
</evidence>
<dbReference type="InterPro" id="IPR024975">
    <property type="entry name" value="NOV_C"/>
</dbReference>
<comment type="caution">
    <text evidence="2">The sequence shown here is derived from an EMBL/GenBank/DDBJ whole genome shotgun (WGS) entry which is preliminary data.</text>
</comment>
<dbReference type="EMBL" id="JBGBPY010000001">
    <property type="protein sequence ID" value="MEY2180930.1"/>
    <property type="molecule type" value="Genomic_DNA"/>
</dbReference>
<reference evidence="2 3" key="1">
    <citation type="submission" date="2024-07" db="EMBL/GenBank/DDBJ databases">
        <title>Molecular mechanisms and environmental adaptations of flagellar loss and biofilm growth of Rhodanobacter under environmental stress.</title>
        <authorList>
            <person name="Chen M."/>
        </authorList>
    </citation>
    <scope>NUCLEOTIDE SEQUENCE [LARGE SCALE GENOMIC DNA]</scope>
    <source>
        <strain evidence="2 3">RS22</strain>
    </source>
</reference>
<protein>
    <submittedName>
        <fullName evidence="2">DUF3883 domain-containing protein</fullName>
    </submittedName>
</protein>
<dbReference type="Pfam" id="PF13020">
    <property type="entry name" value="NOV_C"/>
    <property type="match status" value="1"/>
</dbReference>
<organism evidence="2 3">
    <name type="scientific">Rhodanobacter humi</name>
    <dbReference type="NCBI Taxonomy" id="1888173"/>
    <lineage>
        <taxon>Bacteria</taxon>
        <taxon>Pseudomonadati</taxon>
        <taxon>Pseudomonadota</taxon>
        <taxon>Gammaproteobacteria</taxon>
        <taxon>Lysobacterales</taxon>
        <taxon>Rhodanobacteraceae</taxon>
        <taxon>Rhodanobacter</taxon>
    </lineage>
</organism>
<evidence type="ECO:0000313" key="3">
    <source>
        <dbReference type="Proteomes" id="UP001562159"/>
    </source>
</evidence>
<evidence type="ECO:0000313" key="2">
    <source>
        <dbReference type="EMBL" id="MEY2180930.1"/>
    </source>
</evidence>
<proteinExistence type="predicted"/>
<gene>
    <name evidence="2" type="ORF">AB7878_00710</name>
</gene>
<dbReference type="Proteomes" id="UP001562159">
    <property type="component" value="Unassembled WGS sequence"/>
</dbReference>
<keyword evidence="3" id="KW-1185">Reference proteome</keyword>
<sequence length="352" mass="39170">MANHEQRPILVCNIGWMARYEGLVAQPDKIVGGGQYVIDEGRGHECCNFLSTQDGTVFGHFETIKKEKDRRVSLDRLGAPANAAKIEHVDVVWVATHPQERGRRVIGYYLDATVFRNRQHHAKSPTAQHRADDIKSYMVTAQSANAVLLPLGERNIRLSKGPGWIGQASWWFPETSQHADVPTFLKQVRELLEGVGRNAAKRNSAGKWGGQTDPESNSRVEEAAVAFVKAHFNDFAVKSVEKENCGWDLEVYANESTPRKSKPELVLEVKGLSSVHFQVGMTPNEFDALRRHMAGGLPHYRLCVVTDALSNNPTLRVLRYAGVEAGWADDRARTAVSLDIHEKTAAIICLNE</sequence>
<name>A0ABV4ALC3_9GAMM</name>
<accession>A0ABV4ALC3</accession>
<feature type="domain" description="Protein NO VEIN C-terminal" evidence="1">
    <location>
        <begin position="221"/>
        <end position="316"/>
    </location>
</feature>